<keyword evidence="3" id="KW-0808">Transferase</keyword>
<feature type="transmembrane region" description="Helical" evidence="1">
    <location>
        <begin position="219"/>
        <end position="237"/>
    </location>
</feature>
<feature type="transmembrane region" description="Helical" evidence="1">
    <location>
        <begin position="115"/>
        <end position="136"/>
    </location>
</feature>
<dbReference type="InterPro" id="IPR050879">
    <property type="entry name" value="Acyltransferase_3"/>
</dbReference>
<organism evidence="3 4">
    <name type="scientific">Photorhabdus luminescens subsp. mexicana</name>
    <dbReference type="NCBI Taxonomy" id="2100167"/>
    <lineage>
        <taxon>Bacteria</taxon>
        <taxon>Pseudomonadati</taxon>
        <taxon>Pseudomonadota</taxon>
        <taxon>Gammaproteobacteria</taxon>
        <taxon>Enterobacterales</taxon>
        <taxon>Morganellaceae</taxon>
        <taxon>Photorhabdus</taxon>
    </lineage>
</organism>
<keyword evidence="1" id="KW-0472">Membrane</keyword>
<name>A0A4R4JEP9_PHOLU</name>
<feature type="transmembrane region" description="Helical" evidence="1">
    <location>
        <begin position="243"/>
        <end position="261"/>
    </location>
</feature>
<evidence type="ECO:0000259" key="2">
    <source>
        <dbReference type="Pfam" id="PF01757"/>
    </source>
</evidence>
<feature type="transmembrane region" description="Helical" evidence="1">
    <location>
        <begin position="293"/>
        <end position="311"/>
    </location>
</feature>
<dbReference type="EMBL" id="PUJX01000008">
    <property type="protein sequence ID" value="TDB52570.1"/>
    <property type="molecule type" value="Genomic_DNA"/>
</dbReference>
<dbReference type="InterPro" id="IPR002656">
    <property type="entry name" value="Acyl_transf_3_dom"/>
</dbReference>
<evidence type="ECO:0000256" key="1">
    <source>
        <dbReference type="SAM" id="Phobius"/>
    </source>
</evidence>
<proteinExistence type="predicted"/>
<feature type="transmembrane region" description="Helical" evidence="1">
    <location>
        <begin position="72"/>
        <end position="94"/>
    </location>
</feature>
<protein>
    <submittedName>
        <fullName evidence="3">Acyltransferase</fullName>
    </submittedName>
</protein>
<feature type="transmembrane region" description="Helical" evidence="1">
    <location>
        <begin position="323"/>
        <end position="346"/>
    </location>
</feature>
<gene>
    <name evidence="3" type="ORF">C5468_09625</name>
</gene>
<dbReference type="AlphaFoldDB" id="A0A4R4JEP9"/>
<feature type="transmembrane region" description="Helical" evidence="1">
    <location>
        <begin position="358"/>
        <end position="375"/>
    </location>
</feature>
<feature type="transmembrane region" description="Helical" evidence="1">
    <location>
        <begin position="41"/>
        <end position="60"/>
    </location>
</feature>
<dbReference type="Proteomes" id="UP000295550">
    <property type="component" value="Unassembled WGS sequence"/>
</dbReference>
<evidence type="ECO:0000313" key="3">
    <source>
        <dbReference type="EMBL" id="TDB52570.1"/>
    </source>
</evidence>
<keyword evidence="3" id="KW-0012">Acyltransferase</keyword>
<comment type="caution">
    <text evidence="3">The sequence shown here is derived from an EMBL/GenBank/DDBJ whole genome shotgun (WGS) entry which is preliminary data.</text>
</comment>
<dbReference type="Pfam" id="PF01757">
    <property type="entry name" value="Acyl_transf_3"/>
    <property type="match status" value="1"/>
</dbReference>
<dbReference type="PANTHER" id="PTHR23028">
    <property type="entry name" value="ACETYLTRANSFERASE"/>
    <property type="match status" value="1"/>
</dbReference>
<evidence type="ECO:0000313" key="4">
    <source>
        <dbReference type="Proteomes" id="UP000295550"/>
    </source>
</evidence>
<sequence length="390" mass="45481">MRNWKIIIKCIKYSKSHSSLCGTHGMYNYDLTKNESLYLDLVRVIASQLVLVGHAISYFSLFECLHEPNFPWMQNISVVIFFILSGFVITYSINIKNKDGKYTFKLFFIDRFSRIYSGFVPAIIFIVLLDYTTILINSSGYHYFSAFNMSTFFSNLLMLQDFPINNINIFKIFEPIATVDIPTSFGSARVLWTISIEWWIYMFFGFVYFLFMNKEKFKFTYAFLFLISIVVFLSNLFDGRGNALAIFWLLGMFGCVVYPKYKETIKDVGIKAFISFIFLFLCINRQFSVISGYDSYFAFYLFLLMLSLLDLSNNINICKFKSIIKILASYSFSLYLIHYSILDFIANNFSGLSGIEKFFVGFFSSNLLAFIISRFSEVKLTRKVKDWLTA</sequence>
<keyword evidence="1" id="KW-0812">Transmembrane</keyword>
<feature type="domain" description="Acyltransferase 3" evidence="2">
    <location>
        <begin position="38"/>
        <end position="373"/>
    </location>
</feature>
<feature type="transmembrane region" description="Helical" evidence="1">
    <location>
        <begin position="190"/>
        <end position="212"/>
    </location>
</feature>
<reference evidence="3 4" key="1">
    <citation type="journal article" date="2019" name="Int. J. Syst. Evol. Microbiol.">
        <title>Photorhabdus khanii subsp. guanajuatensis subsp. nov., isolated from Heterorhabditis atacamensis, and Photorhabdus luminescens subsp. mexicana subsp. nov., isolated from Heterorhabditis mexicana entomopathogenic nematodes.</title>
        <authorList>
            <person name="Machado R.A.R."/>
            <person name="Bruno P."/>
            <person name="Arce C.C.M."/>
            <person name="Liechti N."/>
            <person name="Kohler A."/>
            <person name="Bernal J."/>
            <person name="Bruggmann R."/>
            <person name="Turlings T.C.J."/>
        </authorList>
    </citation>
    <scope>NUCLEOTIDE SEQUENCE [LARGE SCALE GENOMIC DNA]</scope>
    <source>
        <strain evidence="3 4">MEX47-22</strain>
    </source>
</reference>
<accession>A0A4R4JEP9</accession>
<dbReference type="GO" id="GO:0016747">
    <property type="term" value="F:acyltransferase activity, transferring groups other than amino-acyl groups"/>
    <property type="evidence" value="ECO:0007669"/>
    <property type="project" value="InterPro"/>
</dbReference>
<keyword evidence="1" id="KW-1133">Transmembrane helix</keyword>
<feature type="transmembrane region" description="Helical" evidence="1">
    <location>
        <begin position="268"/>
        <end position="287"/>
    </location>
</feature>